<name>A0ABD6BZY0_9EURY</name>
<accession>A0ABD6BZY0</accession>
<dbReference type="Proteomes" id="UP001597185">
    <property type="component" value="Unassembled WGS sequence"/>
</dbReference>
<reference evidence="1 2" key="1">
    <citation type="journal article" date="2019" name="Int. J. Syst. Evol. Microbiol.">
        <title>The Global Catalogue of Microorganisms (GCM) 10K type strain sequencing project: providing services to taxonomists for standard genome sequencing and annotation.</title>
        <authorList>
            <consortium name="The Broad Institute Genomics Platform"/>
            <consortium name="The Broad Institute Genome Sequencing Center for Infectious Disease"/>
            <person name="Wu L."/>
            <person name="Ma J."/>
        </authorList>
    </citation>
    <scope>NUCLEOTIDE SEQUENCE [LARGE SCALE GENOMIC DNA]</scope>
    <source>
        <strain evidence="1 2">CGMCC 1.12689</strain>
    </source>
</reference>
<organism evidence="1 2">
    <name type="scientific">Halorubrum laminariae</name>
    <dbReference type="NCBI Taxonomy" id="1433523"/>
    <lineage>
        <taxon>Archaea</taxon>
        <taxon>Methanobacteriati</taxon>
        <taxon>Methanobacteriota</taxon>
        <taxon>Stenosarchaea group</taxon>
        <taxon>Halobacteria</taxon>
        <taxon>Halobacteriales</taxon>
        <taxon>Haloferacaceae</taxon>
        <taxon>Halorubrum</taxon>
    </lineage>
</organism>
<dbReference type="RefSeq" id="WP_048076009.1">
    <property type="nucleotide sequence ID" value="NZ_JANHDL010000004.1"/>
</dbReference>
<comment type="caution">
    <text evidence="1">The sequence shown here is derived from an EMBL/GenBank/DDBJ whole genome shotgun (WGS) entry which is preliminary data.</text>
</comment>
<evidence type="ECO:0000313" key="1">
    <source>
        <dbReference type="EMBL" id="MFD1570180.1"/>
    </source>
</evidence>
<protein>
    <submittedName>
        <fullName evidence="1">Uncharacterized protein</fullName>
    </submittedName>
</protein>
<proteinExistence type="predicted"/>
<keyword evidence="2" id="KW-1185">Reference proteome</keyword>
<evidence type="ECO:0000313" key="2">
    <source>
        <dbReference type="Proteomes" id="UP001597185"/>
    </source>
</evidence>
<sequence>MNGTTYQQAEQDVYYVHGIIEISDDAAQRGGFIDEFDDAHTVEQSRPRVFDIGYHVVAPTSNEAYRRAANLIHAKAAVGGYSGEYNLGSLLPRIAATD</sequence>
<dbReference type="EMBL" id="JBHUDB010000002">
    <property type="protein sequence ID" value="MFD1570180.1"/>
    <property type="molecule type" value="Genomic_DNA"/>
</dbReference>
<gene>
    <name evidence="1" type="ORF">ACFR9T_06210</name>
</gene>
<dbReference type="AlphaFoldDB" id="A0ABD6BZY0"/>